<keyword evidence="3" id="KW-1185">Reference proteome</keyword>
<accession>A0AAW0QPK2</accession>
<sequence>MPTEALPITRNKLHGTGHTLCLSGTATTTPSDTDGSYESPSLDYVAGLEALLATEPTHPTSNWGMNHVYAPSSLDEDLSFWFPGNAAYWDDWYKPQSHSASDHATQVTQSPPSFSVSSSFSSSSSSSSSSSASSAFAGYDTPDSAAFSNKPTINEFQGSPSEFDNNISYGVASSFSAINPRMASTFDLMRIGDEPSMLATRPQEQSSINQSNIMDYFIDHDIYSKTTSVESEPGPGLLNGLTALSHSQATGTKLKQPTRKPSEKSVNRKRKHTSNVSNTSQTSPSTPAQNHDPMLTVNPQAVEHVSDITATKTLLACHFYKMNPKQHSGCADKTFQSISSLGQHLRNAHSPKGRDHTCNACFQSYKSEAVLHAHTDSGYCRPTGGVSAGDLPSGSHRHDTPASKWYTVWDQLFPRLGRPHSPYAGNHHEIDQFVQSFLRTMQEDMPELTPQNRKRIATLLKGRATRWRTEQGEPLDHSLC</sequence>
<proteinExistence type="predicted"/>
<name>A0AAW0QPK2_9PEZI</name>
<feature type="region of interest" description="Disordered" evidence="1">
    <location>
        <begin position="247"/>
        <end position="294"/>
    </location>
</feature>
<feature type="compositionally biased region" description="Polar residues" evidence="1">
    <location>
        <begin position="274"/>
        <end position="289"/>
    </location>
</feature>
<dbReference type="AlphaFoldDB" id="A0AAW0QPK2"/>
<comment type="caution">
    <text evidence="2">The sequence shown here is derived from an EMBL/GenBank/DDBJ whole genome shotgun (WGS) entry which is preliminary data.</text>
</comment>
<feature type="region of interest" description="Disordered" evidence="1">
    <location>
        <begin position="103"/>
        <end position="134"/>
    </location>
</feature>
<organism evidence="2 3">
    <name type="scientific">Apiospora kogelbergensis</name>
    <dbReference type="NCBI Taxonomy" id="1337665"/>
    <lineage>
        <taxon>Eukaryota</taxon>
        <taxon>Fungi</taxon>
        <taxon>Dikarya</taxon>
        <taxon>Ascomycota</taxon>
        <taxon>Pezizomycotina</taxon>
        <taxon>Sordariomycetes</taxon>
        <taxon>Xylariomycetidae</taxon>
        <taxon>Amphisphaeriales</taxon>
        <taxon>Apiosporaceae</taxon>
        <taxon>Apiospora</taxon>
    </lineage>
</organism>
<evidence type="ECO:0000313" key="3">
    <source>
        <dbReference type="Proteomes" id="UP001392437"/>
    </source>
</evidence>
<evidence type="ECO:0000256" key="1">
    <source>
        <dbReference type="SAM" id="MobiDB-lite"/>
    </source>
</evidence>
<reference evidence="2 3" key="1">
    <citation type="submission" date="2023-01" db="EMBL/GenBank/DDBJ databases">
        <title>Analysis of 21 Apiospora genomes using comparative genomics revels a genus with tremendous synthesis potential of carbohydrate active enzymes and secondary metabolites.</title>
        <authorList>
            <person name="Sorensen T."/>
        </authorList>
    </citation>
    <scope>NUCLEOTIDE SEQUENCE [LARGE SCALE GENOMIC DNA]</scope>
    <source>
        <strain evidence="2 3">CBS 117206</strain>
    </source>
</reference>
<dbReference type="EMBL" id="JAQQWP010000009">
    <property type="protein sequence ID" value="KAK8101134.1"/>
    <property type="molecule type" value="Genomic_DNA"/>
</dbReference>
<evidence type="ECO:0008006" key="4">
    <source>
        <dbReference type="Google" id="ProtNLM"/>
    </source>
</evidence>
<feature type="compositionally biased region" description="Polar residues" evidence="1">
    <location>
        <begin position="103"/>
        <end position="112"/>
    </location>
</feature>
<feature type="compositionally biased region" description="Low complexity" evidence="1">
    <location>
        <begin position="113"/>
        <end position="134"/>
    </location>
</feature>
<protein>
    <recommendedName>
        <fullName evidence="4">C2H2-type domain-containing protein</fullName>
    </recommendedName>
</protein>
<evidence type="ECO:0000313" key="2">
    <source>
        <dbReference type="EMBL" id="KAK8101134.1"/>
    </source>
</evidence>
<gene>
    <name evidence="2" type="ORF">PG999_011508</name>
</gene>
<dbReference type="Proteomes" id="UP001392437">
    <property type="component" value="Unassembled WGS sequence"/>
</dbReference>